<dbReference type="VEuPathDB" id="TriTrypDB:Lsey_0002_0060"/>
<feature type="region of interest" description="Disordered" evidence="2">
    <location>
        <begin position="145"/>
        <end position="177"/>
    </location>
</feature>
<keyword evidence="4" id="KW-1185">Reference proteome</keyword>
<name>A0A0N1IMM1_LEPSE</name>
<feature type="coiled-coil region" evidence="1">
    <location>
        <begin position="14"/>
        <end position="55"/>
    </location>
</feature>
<keyword evidence="1" id="KW-0175">Coiled coil</keyword>
<dbReference type="Proteomes" id="UP000038009">
    <property type="component" value="Unassembled WGS sequence"/>
</dbReference>
<evidence type="ECO:0000313" key="3">
    <source>
        <dbReference type="EMBL" id="KPI90682.1"/>
    </source>
</evidence>
<evidence type="ECO:0000256" key="1">
    <source>
        <dbReference type="SAM" id="Coils"/>
    </source>
</evidence>
<dbReference type="EMBL" id="LJSK01000002">
    <property type="protein sequence ID" value="KPI90682.1"/>
    <property type="molecule type" value="Genomic_DNA"/>
</dbReference>
<evidence type="ECO:0000256" key="2">
    <source>
        <dbReference type="SAM" id="MobiDB-lite"/>
    </source>
</evidence>
<protein>
    <submittedName>
        <fullName evidence="3">Uncharacterized protein</fullName>
    </submittedName>
</protein>
<gene>
    <name evidence="3" type="ORF">ABL78_0118</name>
</gene>
<comment type="caution">
    <text evidence="3">The sequence shown here is derived from an EMBL/GenBank/DDBJ whole genome shotgun (WGS) entry which is preliminary data.</text>
</comment>
<reference evidence="3 4" key="1">
    <citation type="journal article" date="2015" name="PLoS Pathog.">
        <title>Leptomonas seymouri: Adaptations to the Dixenous Life Cycle Analyzed by Genome Sequencing, Transcriptome Profiling and Co-infection with Leishmania donovani.</title>
        <authorList>
            <person name="Kraeva N."/>
            <person name="Butenko A."/>
            <person name="Hlavacova J."/>
            <person name="Kostygov A."/>
            <person name="Myskova J."/>
            <person name="Grybchuk D."/>
            <person name="Lestinova T."/>
            <person name="Votypka J."/>
            <person name="Volf P."/>
            <person name="Opperdoes F."/>
            <person name="Flegontov P."/>
            <person name="Lukes J."/>
            <person name="Yurchenko V."/>
        </authorList>
    </citation>
    <scope>NUCLEOTIDE SEQUENCE [LARGE SCALE GENOMIC DNA]</scope>
    <source>
        <strain evidence="3 4">ATCC 30220</strain>
    </source>
</reference>
<organism evidence="3 4">
    <name type="scientific">Leptomonas seymouri</name>
    <dbReference type="NCBI Taxonomy" id="5684"/>
    <lineage>
        <taxon>Eukaryota</taxon>
        <taxon>Discoba</taxon>
        <taxon>Euglenozoa</taxon>
        <taxon>Kinetoplastea</taxon>
        <taxon>Metakinetoplastina</taxon>
        <taxon>Trypanosomatida</taxon>
        <taxon>Trypanosomatidae</taxon>
        <taxon>Leishmaniinae</taxon>
        <taxon>Leptomonas</taxon>
    </lineage>
</organism>
<sequence>MSALTEADITTAAIAAERETLRATRQRVKDLTAQLAQLQEELEHAREEEQNLSNSLRWRELMAAVNADDAVYNVTRRLTNTFTAFCESLMEPKGYAQSQRDGTESCDEIVPYSDTDDYADFSGVEAVVEDALAAAKESLEVHSADPFARPSNHNFSHNSFTQRSKSNRNVEESEEERISNAAARRQALLQLLVVTVLMGKVEEHCQFSSIPDPSNAPSTDAEELRDGVVSVWQWLFYEQLTVLTAAEREEWMDIAKTFLGEPYTAAP</sequence>
<proteinExistence type="predicted"/>
<evidence type="ECO:0000313" key="4">
    <source>
        <dbReference type="Proteomes" id="UP000038009"/>
    </source>
</evidence>
<feature type="compositionally biased region" description="Polar residues" evidence="2">
    <location>
        <begin position="151"/>
        <end position="162"/>
    </location>
</feature>
<dbReference type="AlphaFoldDB" id="A0A0N1IMM1"/>
<dbReference type="OMA" id="VQWRELM"/>
<accession>A0A0N1IMM1</accession>
<dbReference type="OrthoDB" id="247938at2759"/>